<organism evidence="1 2">
    <name type="scientific">Paraburkholderia phenoliruptrix</name>
    <dbReference type="NCBI Taxonomy" id="252970"/>
    <lineage>
        <taxon>Bacteria</taxon>
        <taxon>Pseudomonadati</taxon>
        <taxon>Pseudomonadota</taxon>
        <taxon>Betaproteobacteria</taxon>
        <taxon>Burkholderiales</taxon>
        <taxon>Burkholderiaceae</taxon>
        <taxon>Paraburkholderia</taxon>
    </lineage>
</organism>
<dbReference type="AlphaFoldDB" id="A0A6J5K944"/>
<dbReference type="GeneID" id="84319869"/>
<reference evidence="1 2" key="1">
    <citation type="submission" date="2020-04" db="EMBL/GenBank/DDBJ databases">
        <authorList>
            <person name="De Canck E."/>
        </authorList>
    </citation>
    <scope>NUCLEOTIDE SEQUENCE [LARGE SCALE GENOMIC DNA]</scope>
    <source>
        <strain evidence="1 2">LMG 9964</strain>
    </source>
</reference>
<dbReference type="RefSeq" id="WP_148281765.1">
    <property type="nucleotide sequence ID" value="NZ_CADILN010000005.1"/>
</dbReference>
<name>A0A6J5K944_9BURK</name>
<dbReference type="EMBL" id="CADILN010000005">
    <property type="protein sequence ID" value="CAB4050446.1"/>
    <property type="molecule type" value="Genomic_DNA"/>
</dbReference>
<proteinExistence type="predicted"/>
<accession>A0A6J5K944</accession>
<evidence type="ECO:0000313" key="2">
    <source>
        <dbReference type="Proteomes" id="UP000494102"/>
    </source>
</evidence>
<protein>
    <submittedName>
        <fullName evidence="1">Uncharacterized protein</fullName>
    </submittedName>
</protein>
<evidence type="ECO:0000313" key="1">
    <source>
        <dbReference type="EMBL" id="CAB4050446.1"/>
    </source>
</evidence>
<sequence length="186" mass="20463">MKNLMRGLRFLTSITISLFFLSIGPKCLAFDEWGFKSGTLKAEIEQTARSGGGSISQSGDATTVTRFDPANGQASIFILRFCDHRLTSVLKTESFTPTKLIDLQFDLVKQHGSPVLSAQDKSIKTKMGAFVSRELDYTWELANDKTQIIATVPISSPFQINPSLSVVHSDSSVCLNWDGERPAVNE</sequence>
<gene>
    <name evidence="1" type="ORF">LMG9964_04112</name>
</gene>
<dbReference type="Proteomes" id="UP000494102">
    <property type="component" value="Unassembled WGS sequence"/>
</dbReference>